<dbReference type="AlphaFoldDB" id="A0A4Z2EMZ2"/>
<name>A0A4Z2EMZ2_9TELE</name>
<gene>
    <name evidence="2" type="ORF">EYF80_059900</name>
</gene>
<feature type="region of interest" description="Disordered" evidence="1">
    <location>
        <begin position="49"/>
        <end position="72"/>
    </location>
</feature>
<reference evidence="2 3" key="1">
    <citation type="submission" date="2019-03" db="EMBL/GenBank/DDBJ databases">
        <title>First draft genome of Liparis tanakae, snailfish: a comprehensive survey of snailfish specific genes.</title>
        <authorList>
            <person name="Kim W."/>
            <person name="Song I."/>
            <person name="Jeong J.-H."/>
            <person name="Kim D."/>
            <person name="Kim S."/>
            <person name="Ryu S."/>
            <person name="Song J.Y."/>
            <person name="Lee S.K."/>
        </authorList>
    </citation>
    <scope>NUCLEOTIDE SEQUENCE [LARGE SCALE GENOMIC DNA]</scope>
    <source>
        <tissue evidence="2">Muscle</tissue>
    </source>
</reference>
<protein>
    <submittedName>
        <fullName evidence="2">Uncharacterized protein</fullName>
    </submittedName>
</protein>
<comment type="caution">
    <text evidence="2">The sequence shown here is derived from an EMBL/GenBank/DDBJ whole genome shotgun (WGS) entry which is preliminary data.</text>
</comment>
<feature type="compositionally biased region" description="Basic residues" evidence="1">
    <location>
        <begin position="50"/>
        <end position="64"/>
    </location>
</feature>
<dbReference type="Proteomes" id="UP000314294">
    <property type="component" value="Unassembled WGS sequence"/>
</dbReference>
<evidence type="ECO:0000256" key="1">
    <source>
        <dbReference type="SAM" id="MobiDB-lite"/>
    </source>
</evidence>
<keyword evidence="3" id="KW-1185">Reference proteome</keyword>
<sequence length="72" mass="8226">MTFSIKDDEIIGALTQGATGRSQGATGRSHMTCDKCVTRHLSHVMWRPARGMKPRGQRPVRMKLNRTERMER</sequence>
<accession>A0A4Z2EMZ2</accession>
<proteinExistence type="predicted"/>
<dbReference type="EMBL" id="SRLO01005003">
    <property type="protein sequence ID" value="TNN29950.1"/>
    <property type="molecule type" value="Genomic_DNA"/>
</dbReference>
<evidence type="ECO:0000313" key="3">
    <source>
        <dbReference type="Proteomes" id="UP000314294"/>
    </source>
</evidence>
<evidence type="ECO:0000313" key="2">
    <source>
        <dbReference type="EMBL" id="TNN29950.1"/>
    </source>
</evidence>
<organism evidence="2 3">
    <name type="scientific">Liparis tanakae</name>
    <name type="common">Tanaka's snailfish</name>
    <dbReference type="NCBI Taxonomy" id="230148"/>
    <lineage>
        <taxon>Eukaryota</taxon>
        <taxon>Metazoa</taxon>
        <taxon>Chordata</taxon>
        <taxon>Craniata</taxon>
        <taxon>Vertebrata</taxon>
        <taxon>Euteleostomi</taxon>
        <taxon>Actinopterygii</taxon>
        <taxon>Neopterygii</taxon>
        <taxon>Teleostei</taxon>
        <taxon>Neoteleostei</taxon>
        <taxon>Acanthomorphata</taxon>
        <taxon>Eupercaria</taxon>
        <taxon>Perciformes</taxon>
        <taxon>Cottioidei</taxon>
        <taxon>Cottales</taxon>
        <taxon>Liparidae</taxon>
        <taxon>Liparis</taxon>
    </lineage>
</organism>